<dbReference type="InterPro" id="IPR025857">
    <property type="entry name" value="MacB_PCD"/>
</dbReference>
<dbReference type="AlphaFoldDB" id="A0A0G1A7Q4"/>
<keyword evidence="3 7" id="KW-0812">Transmembrane</keyword>
<dbReference type="GO" id="GO:0005886">
    <property type="term" value="C:plasma membrane"/>
    <property type="evidence" value="ECO:0007669"/>
    <property type="project" value="UniProtKB-SubCell"/>
</dbReference>
<comment type="caution">
    <text evidence="10">The sequence shown here is derived from an EMBL/GenBank/DDBJ whole genome shotgun (WGS) entry which is preliminary data.</text>
</comment>
<reference evidence="10 11" key="1">
    <citation type="journal article" date="2015" name="Nature">
        <title>rRNA introns, odd ribosomes, and small enigmatic genomes across a large radiation of phyla.</title>
        <authorList>
            <person name="Brown C.T."/>
            <person name="Hug L.A."/>
            <person name="Thomas B.C."/>
            <person name="Sharon I."/>
            <person name="Castelle C.J."/>
            <person name="Singh A."/>
            <person name="Wilkins M.J."/>
            <person name="Williams K.H."/>
            <person name="Banfield J.F."/>
        </authorList>
    </citation>
    <scope>NUCLEOTIDE SEQUENCE [LARGE SCALE GENOMIC DNA]</scope>
</reference>
<keyword evidence="2" id="KW-1003">Cell membrane</keyword>
<dbReference type="GO" id="GO:0022857">
    <property type="term" value="F:transmembrane transporter activity"/>
    <property type="evidence" value="ECO:0007669"/>
    <property type="project" value="TreeGrafter"/>
</dbReference>
<organism evidence="10 11">
    <name type="scientific">candidate division WWE3 bacterium GW2011_GWA1_41_8</name>
    <dbReference type="NCBI Taxonomy" id="1619103"/>
    <lineage>
        <taxon>Bacteria</taxon>
        <taxon>Katanobacteria</taxon>
    </lineage>
</organism>
<evidence type="ECO:0000313" key="11">
    <source>
        <dbReference type="Proteomes" id="UP000034920"/>
    </source>
</evidence>
<evidence type="ECO:0000256" key="7">
    <source>
        <dbReference type="SAM" id="Phobius"/>
    </source>
</evidence>
<feature type="transmembrane region" description="Helical" evidence="7">
    <location>
        <begin position="21"/>
        <end position="42"/>
    </location>
</feature>
<dbReference type="InterPro" id="IPR003838">
    <property type="entry name" value="ABC3_permease_C"/>
</dbReference>
<sequence>MKLLDISNSAIKSLNVNRARSALTILGVVIGVFSVVTLVSIGRGMQNYIQDQFNALGSNLLFVSPGKADFQDDPSKALGRNKLDEKHVELIESNASELFITVSPYVVLGDNVRYKTKSFYGTVNGISYDDEKTYNYELDKGRFFTKSEQNTSARVAIIGPSIVEELFGTKNPVGNSIKLGDDSYQVIGSFKEKGRNFDDGVIVPYTSAMNTFDVPFFSSIVAKVRNTENVDLATREIKIALLKDLKEEDFTVLSQSDILSSIQNILQILTIGIGAIAGISLLVGGIGIMNIMLVSVTERIKEIGLRKALGATQLDIAMQFLIESVFLSLGGGLIGLLLGWLGTYASRTFLRTEIPWWAVALAFGFSVLVGVIFGTYPAITAAKKDPVEALRYE</sequence>
<evidence type="ECO:0000256" key="3">
    <source>
        <dbReference type="ARBA" id="ARBA00022692"/>
    </source>
</evidence>
<dbReference type="Pfam" id="PF12704">
    <property type="entry name" value="MacB_PCD"/>
    <property type="match status" value="1"/>
</dbReference>
<feature type="domain" description="ABC3 transporter permease C-terminal" evidence="8">
    <location>
        <begin position="275"/>
        <end position="386"/>
    </location>
</feature>
<evidence type="ECO:0000259" key="8">
    <source>
        <dbReference type="Pfam" id="PF02687"/>
    </source>
</evidence>
<dbReference type="EMBL" id="LCCA01000030">
    <property type="protein sequence ID" value="KKS21353.1"/>
    <property type="molecule type" value="Genomic_DNA"/>
</dbReference>
<dbReference type="Proteomes" id="UP000034920">
    <property type="component" value="Unassembled WGS sequence"/>
</dbReference>
<name>A0A0G1A7Q4_UNCKA</name>
<feature type="domain" description="MacB-like periplasmic core" evidence="9">
    <location>
        <begin position="21"/>
        <end position="238"/>
    </location>
</feature>
<keyword evidence="4 7" id="KW-1133">Transmembrane helix</keyword>
<dbReference type="PANTHER" id="PTHR30572:SF4">
    <property type="entry name" value="ABC TRANSPORTER PERMEASE YTRF"/>
    <property type="match status" value="1"/>
</dbReference>
<evidence type="ECO:0000256" key="1">
    <source>
        <dbReference type="ARBA" id="ARBA00004651"/>
    </source>
</evidence>
<dbReference type="STRING" id="1619103.UU80_C0030G0005"/>
<dbReference type="Pfam" id="PF02687">
    <property type="entry name" value="FtsX"/>
    <property type="match status" value="1"/>
</dbReference>
<comment type="similarity">
    <text evidence="6">Belongs to the ABC-4 integral membrane protein family.</text>
</comment>
<evidence type="ECO:0000256" key="4">
    <source>
        <dbReference type="ARBA" id="ARBA00022989"/>
    </source>
</evidence>
<evidence type="ECO:0000256" key="6">
    <source>
        <dbReference type="ARBA" id="ARBA00038076"/>
    </source>
</evidence>
<protein>
    <submittedName>
        <fullName evidence="10">Efflux ABC transporter, permease protein</fullName>
    </submittedName>
</protein>
<dbReference type="InterPro" id="IPR050250">
    <property type="entry name" value="Macrolide_Exporter_MacB"/>
</dbReference>
<gene>
    <name evidence="10" type="ORF">UU80_C0030G0005</name>
</gene>
<dbReference type="PANTHER" id="PTHR30572">
    <property type="entry name" value="MEMBRANE COMPONENT OF TRANSPORTER-RELATED"/>
    <property type="match status" value="1"/>
</dbReference>
<accession>A0A0G1A7Q4</accession>
<feature type="transmembrane region" description="Helical" evidence="7">
    <location>
        <begin position="354"/>
        <end position="376"/>
    </location>
</feature>
<evidence type="ECO:0000256" key="5">
    <source>
        <dbReference type="ARBA" id="ARBA00023136"/>
    </source>
</evidence>
<proteinExistence type="inferred from homology"/>
<evidence type="ECO:0000259" key="9">
    <source>
        <dbReference type="Pfam" id="PF12704"/>
    </source>
</evidence>
<evidence type="ECO:0000313" key="10">
    <source>
        <dbReference type="EMBL" id="KKS21353.1"/>
    </source>
</evidence>
<feature type="transmembrane region" description="Helical" evidence="7">
    <location>
        <begin position="316"/>
        <end position="342"/>
    </location>
</feature>
<feature type="transmembrane region" description="Helical" evidence="7">
    <location>
        <begin position="265"/>
        <end position="295"/>
    </location>
</feature>
<evidence type="ECO:0000256" key="2">
    <source>
        <dbReference type="ARBA" id="ARBA00022475"/>
    </source>
</evidence>
<keyword evidence="5 7" id="KW-0472">Membrane</keyword>
<comment type="subcellular location">
    <subcellularLocation>
        <location evidence="1">Cell membrane</location>
        <topology evidence="1">Multi-pass membrane protein</topology>
    </subcellularLocation>
</comment>